<name>A0A1B6GI11_9HEMI</name>
<feature type="region of interest" description="Disordered" evidence="1">
    <location>
        <begin position="67"/>
        <end position="116"/>
    </location>
</feature>
<evidence type="ECO:0000313" key="2">
    <source>
        <dbReference type="EMBL" id="JAS62065.1"/>
    </source>
</evidence>
<organism evidence="2">
    <name type="scientific">Cuerna arida</name>
    <dbReference type="NCBI Taxonomy" id="1464854"/>
    <lineage>
        <taxon>Eukaryota</taxon>
        <taxon>Metazoa</taxon>
        <taxon>Ecdysozoa</taxon>
        <taxon>Arthropoda</taxon>
        <taxon>Hexapoda</taxon>
        <taxon>Insecta</taxon>
        <taxon>Pterygota</taxon>
        <taxon>Neoptera</taxon>
        <taxon>Paraneoptera</taxon>
        <taxon>Hemiptera</taxon>
        <taxon>Auchenorrhyncha</taxon>
        <taxon>Membracoidea</taxon>
        <taxon>Cicadellidae</taxon>
        <taxon>Cicadellinae</taxon>
        <taxon>Proconiini</taxon>
        <taxon>Cuerna</taxon>
    </lineage>
</organism>
<reference evidence="2" key="1">
    <citation type="submission" date="2015-11" db="EMBL/GenBank/DDBJ databases">
        <title>De novo transcriptome assembly of four potential Pierce s Disease insect vectors from Arizona vineyards.</title>
        <authorList>
            <person name="Tassone E.E."/>
        </authorList>
    </citation>
    <scope>NUCLEOTIDE SEQUENCE</scope>
</reference>
<accession>A0A1B6GI11</accession>
<feature type="compositionally biased region" description="Polar residues" evidence="1">
    <location>
        <begin position="107"/>
        <end position="116"/>
    </location>
</feature>
<dbReference type="AlphaFoldDB" id="A0A1B6GI11"/>
<proteinExistence type="predicted"/>
<evidence type="ECO:0000256" key="1">
    <source>
        <dbReference type="SAM" id="MobiDB-lite"/>
    </source>
</evidence>
<dbReference type="EMBL" id="GECZ01007704">
    <property type="protein sequence ID" value="JAS62065.1"/>
    <property type="molecule type" value="Transcribed_RNA"/>
</dbReference>
<protein>
    <submittedName>
        <fullName evidence="2">Uncharacterized protein</fullName>
    </submittedName>
</protein>
<gene>
    <name evidence="2" type="ORF">g.40236</name>
</gene>
<feature type="non-terminal residue" evidence="2">
    <location>
        <position position="1"/>
    </location>
</feature>
<sequence>ILETLTSYSHSITVFPEIHKYDDGTDIPIPHYIKKISAVHTSNTQPTEDPDRIITVSSDEINDIKLLRSQTPQAKEERPKNPSSGPYNFLGQPQKRKKRHREYQTRVILNTSFKKT</sequence>